<evidence type="ECO:0000259" key="6">
    <source>
        <dbReference type="Pfam" id="PF02441"/>
    </source>
</evidence>
<comment type="catalytic activity">
    <reaction evidence="5">
        <text>dimethylallyl phosphate + FMNH2 = prenylated FMNH2 + phosphate</text>
        <dbReference type="Rhea" id="RHEA:37743"/>
        <dbReference type="ChEBI" id="CHEBI:43474"/>
        <dbReference type="ChEBI" id="CHEBI:57618"/>
        <dbReference type="ChEBI" id="CHEBI:87467"/>
        <dbReference type="ChEBI" id="CHEBI:88052"/>
        <dbReference type="EC" id="2.5.1.129"/>
    </reaction>
</comment>
<comment type="caution">
    <text evidence="7">The sequence shown here is derived from an EMBL/GenBank/DDBJ whole genome shotgun (WGS) entry which is preliminary data.</text>
</comment>
<dbReference type="GO" id="GO:0106141">
    <property type="term" value="F:flavin prenyltransferase activity"/>
    <property type="evidence" value="ECO:0007669"/>
    <property type="project" value="UniProtKB-EC"/>
</dbReference>
<dbReference type="HAMAP" id="MF_01984">
    <property type="entry name" value="ubiX_pad"/>
    <property type="match status" value="1"/>
</dbReference>
<dbReference type="Gene3D" id="3.40.50.1950">
    <property type="entry name" value="Flavin prenyltransferase-like"/>
    <property type="match status" value="1"/>
</dbReference>
<feature type="binding site" evidence="5">
    <location>
        <position position="129"/>
    </location>
    <ligand>
        <name>FMN</name>
        <dbReference type="ChEBI" id="CHEBI:58210"/>
    </ligand>
</feature>
<keyword evidence="3 5" id="KW-0288">FMN</keyword>
<name>A0A848B6K0_9FIRM</name>
<evidence type="ECO:0000256" key="1">
    <source>
        <dbReference type="ARBA" id="ARBA00022602"/>
    </source>
</evidence>
<protein>
    <recommendedName>
        <fullName evidence="5">Flavin prenyltransferase UbiX</fullName>
        <ecNumber evidence="5">2.5.1.129</ecNumber>
    </recommendedName>
</protein>
<keyword evidence="4 5" id="KW-0808">Transferase</keyword>
<evidence type="ECO:0000256" key="2">
    <source>
        <dbReference type="ARBA" id="ARBA00022630"/>
    </source>
</evidence>
<dbReference type="InterPro" id="IPR004507">
    <property type="entry name" value="UbiX-like"/>
</dbReference>
<feature type="binding site" evidence="5">
    <location>
        <begin position="16"/>
        <end position="18"/>
    </location>
    <ligand>
        <name>FMN</name>
        <dbReference type="ChEBI" id="CHEBI:58210"/>
    </ligand>
</feature>
<dbReference type="AlphaFoldDB" id="A0A848B6K0"/>
<comment type="similarity">
    <text evidence="5">Belongs to the UbiX/PAD1 family.</text>
</comment>
<dbReference type="NCBIfam" id="TIGR00421">
    <property type="entry name" value="ubiX_pad"/>
    <property type="match status" value="1"/>
</dbReference>
<reference evidence="7 8" key="1">
    <citation type="submission" date="2020-04" db="EMBL/GenBank/DDBJ databases">
        <authorList>
            <person name="Hitch T.C.A."/>
            <person name="Wylensek D."/>
            <person name="Clavel T."/>
        </authorList>
    </citation>
    <scope>NUCLEOTIDE SEQUENCE [LARGE SCALE GENOMIC DNA]</scope>
    <source>
        <strain evidence="7 8">PG-130-P53-12</strain>
    </source>
</reference>
<gene>
    <name evidence="5" type="primary">ubiX</name>
    <name evidence="7" type="ORF">HF878_09995</name>
</gene>
<dbReference type="InterPro" id="IPR036551">
    <property type="entry name" value="Flavin_trans-like"/>
</dbReference>
<dbReference type="SUPFAM" id="SSF52507">
    <property type="entry name" value="Homo-oligomeric flavin-containing Cys decarboxylases, HFCD"/>
    <property type="match status" value="1"/>
</dbReference>
<keyword evidence="2 5" id="KW-0285">Flavoprotein</keyword>
<evidence type="ECO:0000313" key="7">
    <source>
        <dbReference type="EMBL" id="NMD99780.1"/>
    </source>
</evidence>
<feature type="binding site" evidence="5">
    <location>
        <begin position="94"/>
        <end position="97"/>
    </location>
    <ligand>
        <name>FMN</name>
        <dbReference type="ChEBI" id="CHEBI:58210"/>
    </ligand>
</feature>
<dbReference type="InterPro" id="IPR003382">
    <property type="entry name" value="Flavoprotein"/>
</dbReference>
<feature type="binding site" evidence="5">
    <location>
        <position position="43"/>
    </location>
    <ligand>
        <name>FMN</name>
        <dbReference type="ChEBI" id="CHEBI:58210"/>
    </ligand>
</feature>
<evidence type="ECO:0000256" key="4">
    <source>
        <dbReference type="ARBA" id="ARBA00022679"/>
    </source>
</evidence>
<keyword evidence="8" id="KW-1185">Reference proteome</keyword>
<feature type="binding site" evidence="5">
    <location>
        <position position="175"/>
    </location>
    <ligand>
        <name>dimethylallyl phosphate</name>
        <dbReference type="ChEBI" id="CHEBI:88052"/>
    </ligand>
</feature>
<sequence>MTRDGQPRRLIIGISGASGVVMAARLLRALRGRPEIETQLVATDGAWENFRAETALTRAEVEALADVCYDSHDLAAPIASGTYETLGMLVLPCSMKTLAGLVTGYSDNLLLRAGDVCLKEGRPLVLVPRETPLSRLHLRNLKEAADLGMTIVPPMLSFYSGATTVEQQVDQILGKALRFFGIDYAPFVTWQGSGRQDMMH</sequence>
<proteinExistence type="inferred from homology"/>
<evidence type="ECO:0000256" key="3">
    <source>
        <dbReference type="ARBA" id="ARBA00022643"/>
    </source>
</evidence>
<dbReference type="EC" id="2.5.1.129" evidence="5"/>
<organism evidence="7 8">
    <name type="scientific">Selenomonas bovis</name>
    <dbReference type="NCBI Taxonomy" id="416586"/>
    <lineage>
        <taxon>Bacteria</taxon>
        <taxon>Bacillati</taxon>
        <taxon>Bacillota</taxon>
        <taxon>Negativicutes</taxon>
        <taxon>Selenomonadales</taxon>
        <taxon>Selenomonadaceae</taxon>
        <taxon>Selenomonas</taxon>
    </lineage>
</organism>
<comment type="caution">
    <text evidence="5">Lacks conserved residue(s) required for the propagation of feature annotation.</text>
</comment>
<dbReference type="Proteomes" id="UP000543804">
    <property type="component" value="Unassembled WGS sequence"/>
</dbReference>
<dbReference type="Pfam" id="PF02441">
    <property type="entry name" value="Flavoprotein"/>
    <property type="match status" value="1"/>
</dbReference>
<dbReference type="NCBIfam" id="NF004685">
    <property type="entry name" value="PRK06029.1"/>
    <property type="match status" value="1"/>
</dbReference>
<keyword evidence="1 5" id="KW-0637">Prenyltransferase</keyword>
<comment type="function">
    <text evidence="5">Flavin prenyltransferase that catalyzes the synthesis of the prenylated FMN cofactor (prenyl-FMN) for 4-hydroxy-3-polyprenylbenzoic acid decarboxylase UbiD. The prenyltransferase is metal-independent and links a dimethylallyl moiety from dimethylallyl monophosphate (DMAP) to the flavin N5 and C6 atoms of FMN.</text>
</comment>
<dbReference type="EMBL" id="JABAFA010000056">
    <property type="protein sequence ID" value="NMD99780.1"/>
    <property type="molecule type" value="Genomic_DNA"/>
</dbReference>
<feature type="domain" description="Flavoprotein" evidence="6">
    <location>
        <begin position="9"/>
        <end position="177"/>
    </location>
</feature>
<evidence type="ECO:0000313" key="8">
    <source>
        <dbReference type="Proteomes" id="UP000543804"/>
    </source>
</evidence>
<accession>A0A848B6K0</accession>
<feature type="binding site" evidence="5">
    <location>
        <position position="159"/>
    </location>
    <ligand>
        <name>dimethylallyl phosphate</name>
        <dbReference type="ChEBI" id="CHEBI:88052"/>
    </ligand>
</feature>
<evidence type="ECO:0000256" key="5">
    <source>
        <dbReference type="HAMAP-Rule" id="MF_01984"/>
    </source>
</evidence>
<dbReference type="RefSeq" id="WP_170077993.1">
    <property type="nucleotide sequence ID" value="NZ_JABAFA010000056.1"/>
</dbReference>